<evidence type="ECO:0000256" key="3">
    <source>
        <dbReference type="ARBA" id="ARBA00007211"/>
    </source>
</evidence>
<protein>
    <recommendedName>
        <fullName evidence="4">sucrose-phosphate phosphatase</fullName>
        <ecNumber evidence="4">3.1.3.24</ecNumber>
    </recommendedName>
</protein>
<dbReference type="NCBIfam" id="TIGR01484">
    <property type="entry name" value="HAD-SF-IIB"/>
    <property type="match status" value="1"/>
</dbReference>
<keyword evidence="9" id="KW-1185">Reference proteome</keyword>
<comment type="similarity">
    <text evidence="3">Belongs to the sucrose phosphatase family.</text>
</comment>
<dbReference type="InterPro" id="IPR051518">
    <property type="entry name" value="Sucrose_Phosphatase"/>
</dbReference>
<dbReference type="PANTHER" id="PTHR46521:SF4">
    <property type="entry name" value="SUCROSE-PHOSPHATASE 2-RELATED"/>
    <property type="match status" value="1"/>
</dbReference>
<dbReference type="InterPro" id="IPR012847">
    <property type="entry name" value="Sucrose_phosphatase_pln/cyn"/>
</dbReference>
<dbReference type="InterPro" id="IPR036412">
    <property type="entry name" value="HAD-like_sf"/>
</dbReference>
<gene>
    <name evidence="8" type="ORF">H6G03_23185</name>
</gene>
<dbReference type="InterPro" id="IPR006380">
    <property type="entry name" value="SPP-like_dom"/>
</dbReference>
<dbReference type="Pfam" id="PF05116">
    <property type="entry name" value="S6PP"/>
    <property type="match status" value="1"/>
</dbReference>
<dbReference type="NCBIfam" id="TIGR01485">
    <property type="entry name" value="SPP_plant-cyano"/>
    <property type="match status" value="1"/>
</dbReference>
<dbReference type="CDD" id="cd02605">
    <property type="entry name" value="HAD_SPP"/>
    <property type="match status" value="1"/>
</dbReference>
<dbReference type="PANTHER" id="PTHR46521">
    <property type="entry name" value="SUCROSE-PHOSPHATASE 2-RELATED"/>
    <property type="match status" value="1"/>
</dbReference>
<dbReference type="NCBIfam" id="TIGR01482">
    <property type="entry name" value="SPP-subfamily"/>
    <property type="match status" value="1"/>
</dbReference>
<organism evidence="8 9">
    <name type="scientific">Aerosakkonema funiforme FACHB-1375</name>
    <dbReference type="NCBI Taxonomy" id="2949571"/>
    <lineage>
        <taxon>Bacteria</taxon>
        <taxon>Bacillati</taxon>
        <taxon>Cyanobacteriota</taxon>
        <taxon>Cyanophyceae</taxon>
        <taxon>Oscillatoriophycideae</taxon>
        <taxon>Aerosakkonematales</taxon>
        <taxon>Aerosakkonemataceae</taxon>
        <taxon>Aerosakkonema</taxon>
    </lineage>
</organism>
<dbReference type="Gene3D" id="3.90.1070.10">
    <property type="match status" value="1"/>
</dbReference>
<proteinExistence type="inferred from homology"/>
<comment type="caution">
    <text evidence="8">The sequence shown here is derived from an EMBL/GenBank/DDBJ whole genome shotgun (WGS) entry which is preliminary data.</text>
</comment>
<evidence type="ECO:0000256" key="4">
    <source>
        <dbReference type="ARBA" id="ARBA00013112"/>
    </source>
</evidence>
<evidence type="ECO:0000259" key="7">
    <source>
        <dbReference type="Pfam" id="PF05116"/>
    </source>
</evidence>
<dbReference type="GO" id="GO:0000287">
    <property type="term" value="F:magnesium ion binding"/>
    <property type="evidence" value="ECO:0007669"/>
    <property type="project" value="InterPro"/>
</dbReference>
<evidence type="ECO:0000256" key="5">
    <source>
        <dbReference type="ARBA" id="ARBA00022801"/>
    </source>
</evidence>
<dbReference type="SFLD" id="SFLDG01140">
    <property type="entry name" value="C2.B:_Phosphomannomutase_and_P"/>
    <property type="match status" value="1"/>
</dbReference>
<dbReference type="InterPro" id="IPR023214">
    <property type="entry name" value="HAD_sf"/>
</dbReference>
<dbReference type="EMBL" id="JACJPW010000068">
    <property type="protein sequence ID" value="MBD2183936.1"/>
    <property type="molecule type" value="Genomic_DNA"/>
</dbReference>
<dbReference type="InterPro" id="IPR006379">
    <property type="entry name" value="HAD-SF_hydro_IIB"/>
</dbReference>
<dbReference type="GO" id="GO:0005986">
    <property type="term" value="P:sucrose biosynthetic process"/>
    <property type="evidence" value="ECO:0007669"/>
    <property type="project" value="InterPro"/>
</dbReference>
<evidence type="ECO:0000256" key="2">
    <source>
        <dbReference type="ARBA" id="ARBA00005070"/>
    </source>
</evidence>
<comment type="catalytic activity">
    <reaction evidence="6">
        <text>sucrose 6(F)-phosphate + H2O = sucrose + phosphate</text>
        <dbReference type="Rhea" id="RHEA:19289"/>
        <dbReference type="ChEBI" id="CHEBI:15377"/>
        <dbReference type="ChEBI" id="CHEBI:17992"/>
        <dbReference type="ChEBI" id="CHEBI:43474"/>
        <dbReference type="ChEBI" id="CHEBI:57723"/>
        <dbReference type="EC" id="3.1.3.24"/>
    </reaction>
</comment>
<dbReference type="Gene3D" id="3.40.50.1000">
    <property type="entry name" value="HAD superfamily/HAD-like"/>
    <property type="match status" value="1"/>
</dbReference>
<evidence type="ECO:0000313" key="9">
    <source>
        <dbReference type="Proteomes" id="UP000641646"/>
    </source>
</evidence>
<comment type="pathway">
    <text evidence="2">Glycan biosynthesis; sucrose biosynthesis; sucrose from D-fructose 6-phosphate and UDP-alpha-D-glucose: step 2/2.</text>
</comment>
<keyword evidence="5 8" id="KW-0378">Hydrolase</keyword>
<comment type="cofactor">
    <cofactor evidence="1">
        <name>Mg(2+)</name>
        <dbReference type="ChEBI" id="CHEBI:18420"/>
    </cofactor>
</comment>
<dbReference type="SFLD" id="SFLDG01141">
    <property type="entry name" value="C2.B.1:_Sucrose_Phosphatase_Li"/>
    <property type="match status" value="1"/>
</dbReference>
<name>A0A926ZKE7_9CYAN</name>
<evidence type="ECO:0000313" key="8">
    <source>
        <dbReference type="EMBL" id="MBD2183936.1"/>
    </source>
</evidence>
<dbReference type="SUPFAM" id="SSF56784">
    <property type="entry name" value="HAD-like"/>
    <property type="match status" value="1"/>
</dbReference>
<dbReference type="GO" id="GO:0050307">
    <property type="term" value="F:sucrose-phosphate phosphatase activity"/>
    <property type="evidence" value="ECO:0007669"/>
    <property type="project" value="UniProtKB-EC"/>
</dbReference>
<evidence type="ECO:0000256" key="1">
    <source>
        <dbReference type="ARBA" id="ARBA00001946"/>
    </source>
</evidence>
<accession>A0A926ZKE7</accession>
<evidence type="ECO:0000256" key="6">
    <source>
        <dbReference type="ARBA" id="ARBA00048036"/>
    </source>
</evidence>
<reference evidence="8" key="2">
    <citation type="submission" date="2020-08" db="EMBL/GenBank/DDBJ databases">
        <authorList>
            <person name="Chen M."/>
            <person name="Teng W."/>
            <person name="Zhao L."/>
            <person name="Hu C."/>
            <person name="Zhou Y."/>
            <person name="Han B."/>
            <person name="Song L."/>
            <person name="Shu W."/>
        </authorList>
    </citation>
    <scope>NUCLEOTIDE SEQUENCE</scope>
    <source>
        <strain evidence="8">FACHB-1375</strain>
    </source>
</reference>
<reference evidence="8" key="1">
    <citation type="journal article" date="2015" name="ISME J.">
        <title>Draft Genome Sequence of Streptomyces incarnatus NRRL8089, which Produces the Nucleoside Antibiotic Sinefungin.</title>
        <authorList>
            <person name="Oshima K."/>
            <person name="Hattori M."/>
            <person name="Shimizu H."/>
            <person name="Fukuda K."/>
            <person name="Nemoto M."/>
            <person name="Inagaki K."/>
            <person name="Tamura T."/>
        </authorList>
    </citation>
    <scope>NUCLEOTIDE SEQUENCE</scope>
    <source>
        <strain evidence="8">FACHB-1375</strain>
    </source>
</reference>
<dbReference type="Proteomes" id="UP000641646">
    <property type="component" value="Unassembled WGS sequence"/>
</dbReference>
<dbReference type="EC" id="3.1.3.24" evidence="4"/>
<dbReference type="AlphaFoldDB" id="A0A926ZKE7"/>
<feature type="domain" description="Sucrose phosphatase-like" evidence="7">
    <location>
        <begin position="3"/>
        <end position="250"/>
    </location>
</feature>
<dbReference type="SFLD" id="SFLDS00003">
    <property type="entry name" value="Haloacid_Dehalogenase"/>
    <property type="match status" value="1"/>
</dbReference>
<sequence>MMKFLFVTDLDNTLVGDDEALEKLNQLLSQHRQEHGTKIVYATGRSLALYRELLTEKQLLEPDALIAAVGTEIYYKYSADSQDEPDPIWSAQLSVGWNRDVVVATGANFADIVPQPASEQRPFKVSYFVTERAAEEVIPRLESLLKERGVDAQSIYSGNKDLDILPRNSNKGLAVQFLREQWGIEATRTVVCGDSGNDIALFSIGEPRGIIVGNAQPELRRWLKANPADYRYLAKAACAGGILEGLYHFGFLL</sequence>